<evidence type="ECO:0000313" key="4">
    <source>
        <dbReference type="EMBL" id="GGC70066.1"/>
    </source>
</evidence>
<dbReference type="InterPro" id="IPR042183">
    <property type="entry name" value="MmgE/PrpD_sf_1"/>
</dbReference>
<dbReference type="PANTHER" id="PTHR16943">
    <property type="entry name" value="2-METHYLCITRATE DEHYDRATASE-RELATED"/>
    <property type="match status" value="1"/>
</dbReference>
<accession>A0A916UE45</accession>
<organism evidence="4 5">
    <name type="scientific">Chelatococcus reniformis</name>
    <dbReference type="NCBI Taxonomy" id="1494448"/>
    <lineage>
        <taxon>Bacteria</taxon>
        <taxon>Pseudomonadati</taxon>
        <taxon>Pseudomonadota</taxon>
        <taxon>Alphaproteobacteria</taxon>
        <taxon>Hyphomicrobiales</taxon>
        <taxon>Chelatococcaceae</taxon>
        <taxon>Chelatococcus</taxon>
    </lineage>
</organism>
<dbReference type="Proteomes" id="UP000637002">
    <property type="component" value="Unassembled WGS sequence"/>
</dbReference>
<reference evidence="4" key="2">
    <citation type="submission" date="2020-09" db="EMBL/GenBank/DDBJ databases">
        <authorList>
            <person name="Sun Q."/>
            <person name="Zhou Y."/>
        </authorList>
    </citation>
    <scope>NUCLEOTIDE SEQUENCE</scope>
    <source>
        <strain evidence="4">CGMCC 1.12919</strain>
    </source>
</reference>
<dbReference type="Gene3D" id="1.10.4100.10">
    <property type="entry name" value="2-methylcitrate dehydratase PrpD"/>
    <property type="match status" value="1"/>
</dbReference>
<dbReference type="AlphaFoldDB" id="A0A916UE45"/>
<feature type="domain" description="MmgE/PrpD C-terminal" evidence="3">
    <location>
        <begin position="280"/>
        <end position="399"/>
    </location>
</feature>
<dbReference type="InterPro" id="IPR005656">
    <property type="entry name" value="MmgE_PrpD"/>
</dbReference>
<evidence type="ECO:0000313" key="5">
    <source>
        <dbReference type="Proteomes" id="UP000637002"/>
    </source>
</evidence>
<proteinExistence type="inferred from homology"/>
<dbReference type="InterPro" id="IPR042188">
    <property type="entry name" value="MmgE/PrpD_sf_2"/>
</dbReference>
<dbReference type="EMBL" id="BMGG01000005">
    <property type="protein sequence ID" value="GGC70066.1"/>
    <property type="molecule type" value="Genomic_DNA"/>
</dbReference>
<comment type="similarity">
    <text evidence="1">Belongs to the PrpD family.</text>
</comment>
<evidence type="ECO:0000259" key="3">
    <source>
        <dbReference type="Pfam" id="PF19305"/>
    </source>
</evidence>
<dbReference type="RefSeq" id="WP_210324507.1">
    <property type="nucleotide sequence ID" value="NZ_BMGG01000005.1"/>
</dbReference>
<feature type="domain" description="MmgE/PrpD N-terminal" evidence="2">
    <location>
        <begin position="23"/>
        <end position="247"/>
    </location>
</feature>
<dbReference type="SUPFAM" id="SSF103378">
    <property type="entry name" value="2-methylcitrate dehydratase PrpD"/>
    <property type="match status" value="1"/>
</dbReference>
<dbReference type="Pfam" id="PF19305">
    <property type="entry name" value="MmgE_PrpD_C"/>
    <property type="match status" value="1"/>
</dbReference>
<evidence type="ECO:0000256" key="1">
    <source>
        <dbReference type="ARBA" id="ARBA00006174"/>
    </source>
</evidence>
<dbReference type="PANTHER" id="PTHR16943:SF8">
    <property type="entry name" value="2-METHYLCITRATE DEHYDRATASE"/>
    <property type="match status" value="1"/>
</dbReference>
<gene>
    <name evidence="4" type="ORF">GCM10010994_30790</name>
</gene>
<name>A0A916UE45_9HYPH</name>
<evidence type="ECO:0008006" key="6">
    <source>
        <dbReference type="Google" id="ProtNLM"/>
    </source>
</evidence>
<sequence length="457" mass="47517">MSDGPTSRLGRFAASGGNLMTRPAADKAAFCLLDAIGLAALATDEPTTVATRSVMAELPAAVAPASRVWNDGARVAAADAVLANAVATHAQFHDDSDNASWTHPGSFVIPVAVTGAELIDAALPQVLTAIAIGYGAVEWLGARERVARALIERGIRTSPTLGTVAAAAAGAAILGLDEGQATSAIGIASSITGGVLEPVGAGSDEWRLQNGHAARGGLLAAQLAQKGVKGAPAGLEGPKGLLRSLAGLQSEPPEWASPPRLDAICDTCAKPWATLGDNMSAVIAASVLRKDIADVGAIRRVEVKIWRHYAEYPGTAYTGPFERVAQAIASMTFSTAAMLVYGELEYDKPQHHRQDPDILRLVPLIEIVPDDDGGPYDATVTVELADGRRLSRDASDAPRTLLFHDRSTSAALIARRMDAAGRPAGLGLRLAEAAFDAADGKRQLPLRSFLDLVTTQN</sequence>
<evidence type="ECO:0000259" key="2">
    <source>
        <dbReference type="Pfam" id="PF03972"/>
    </source>
</evidence>
<dbReference type="InterPro" id="IPR036148">
    <property type="entry name" value="MmgE/PrpD_sf"/>
</dbReference>
<reference evidence="4" key="1">
    <citation type="journal article" date="2014" name="Int. J. Syst. Evol. Microbiol.">
        <title>Complete genome sequence of Corynebacterium casei LMG S-19264T (=DSM 44701T), isolated from a smear-ripened cheese.</title>
        <authorList>
            <consortium name="US DOE Joint Genome Institute (JGI-PGF)"/>
            <person name="Walter F."/>
            <person name="Albersmeier A."/>
            <person name="Kalinowski J."/>
            <person name="Ruckert C."/>
        </authorList>
    </citation>
    <scope>NUCLEOTIDE SEQUENCE</scope>
    <source>
        <strain evidence="4">CGMCC 1.12919</strain>
    </source>
</reference>
<dbReference type="InterPro" id="IPR045337">
    <property type="entry name" value="MmgE_PrpD_C"/>
</dbReference>
<keyword evidence="5" id="KW-1185">Reference proteome</keyword>
<protein>
    <recommendedName>
        <fullName evidence="6">MmgE/PrpD family protein</fullName>
    </recommendedName>
</protein>
<dbReference type="Gene3D" id="3.30.1330.120">
    <property type="entry name" value="2-methylcitrate dehydratase PrpD"/>
    <property type="match status" value="1"/>
</dbReference>
<dbReference type="Pfam" id="PF03972">
    <property type="entry name" value="MmgE_PrpD_N"/>
    <property type="match status" value="1"/>
</dbReference>
<comment type="caution">
    <text evidence="4">The sequence shown here is derived from an EMBL/GenBank/DDBJ whole genome shotgun (WGS) entry which is preliminary data.</text>
</comment>
<dbReference type="GO" id="GO:0016829">
    <property type="term" value="F:lyase activity"/>
    <property type="evidence" value="ECO:0007669"/>
    <property type="project" value="InterPro"/>
</dbReference>
<dbReference type="InterPro" id="IPR045336">
    <property type="entry name" value="MmgE_PrpD_N"/>
</dbReference>